<keyword evidence="3 5" id="KW-1133">Transmembrane helix</keyword>
<organism evidence="6 7">
    <name type="scientific">Trichodelitschia bisporula</name>
    <dbReference type="NCBI Taxonomy" id="703511"/>
    <lineage>
        <taxon>Eukaryota</taxon>
        <taxon>Fungi</taxon>
        <taxon>Dikarya</taxon>
        <taxon>Ascomycota</taxon>
        <taxon>Pezizomycotina</taxon>
        <taxon>Dothideomycetes</taxon>
        <taxon>Dothideomycetes incertae sedis</taxon>
        <taxon>Phaeotrichales</taxon>
        <taxon>Phaeotrichaceae</taxon>
        <taxon>Trichodelitschia</taxon>
    </lineage>
</organism>
<feature type="transmembrane region" description="Helical" evidence="5">
    <location>
        <begin position="134"/>
        <end position="152"/>
    </location>
</feature>
<dbReference type="Proteomes" id="UP000799640">
    <property type="component" value="Unassembled WGS sequence"/>
</dbReference>
<dbReference type="PANTHER" id="PTHR23502:SF20">
    <property type="entry name" value="TRANSPORTER, PUTATIVE (AFU_ORTHOLOGUE AFUA_6G13880)-RELATED"/>
    <property type="match status" value="1"/>
</dbReference>
<evidence type="ECO:0000313" key="6">
    <source>
        <dbReference type="EMBL" id="KAF2402950.1"/>
    </source>
</evidence>
<dbReference type="Pfam" id="PF07690">
    <property type="entry name" value="MFS_1"/>
    <property type="match status" value="1"/>
</dbReference>
<evidence type="ECO:0000256" key="3">
    <source>
        <dbReference type="ARBA" id="ARBA00022989"/>
    </source>
</evidence>
<evidence type="ECO:0000256" key="4">
    <source>
        <dbReference type="ARBA" id="ARBA00023136"/>
    </source>
</evidence>
<dbReference type="GO" id="GO:0005886">
    <property type="term" value="C:plasma membrane"/>
    <property type="evidence" value="ECO:0007669"/>
    <property type="project" value="TreeGrafter"/>
</dbReference>
<accession>A0A6G1I3T6</accession>
<feature type="transmembrane region" description="Helical" evidence="5">
    <location>
        <begin position="67"/>
        <end position="87"/>
    </location>
</feature>
<feature type="transmembrane region" description="Helical" evidence="5">
    <location>
        <begin position="107"/>
        <end position="127"/>
    </location>
</feature>
<feature type="transmembrane region" description="Helical" evidence="5">
    <location>
        <begin position="486"/>
        <end position="509"/>
    </location>
</feature>
<keyword evidence="2 5" id="KW-0812">Transmembrane</keyword>
<dbReference type="InterPro" id="IPR036259">
    <property type="entry name" value="MFS_trans_sf"/>
</dbReference>
<dbReference type="Gene3D" id="1.20.1250.20">
    <property type="entry name" value="MFS general substrate transporter like domains"/>
    <property type="match status" value="1"/>
</dbReference>
<feature type="transmembrane region" description="Helical" evidence="5">
    <location>
        <begin position="396"/>
        <end position="415"/>
    </location>
</feature>
<feature type="transmembrane region" description="Helical" evidence="5">
    <location>
        <begin position="356"/>
        <end position="376"/>
    </location>
</feature>
<dbReference type="GO" id="GO:0022857">
    <property type="term" value="F:transmembrane transporter activity"/>
    <property type="evidence" value="ECO:0007669"/>
    <property type="project" value="InterPro"/>
</dbReference>
<protein>
    <submittedName>
        <fullName evidence="6">MFS general substrate transporter</fullName>
    </submittedName>
</protein>
<gene>
    <name evidence="6" type="ORF">EJ06DRAFT_506049</name>
</gene>
<feature type="transmembrane region" description="Helical" evidence="5">
    <location>
        <begin position="164"/>
        <end position="187"/>
    </location>
</feature>
<keyword evidence="7" id="KW-1185">Reference proteome</keyword>
<dbReference type="InterPro" id="IPR011701">
    <property type="entry name" value="MFS"/>
</dbReference>
<keyword evidence="4 5" id="KW-0472">Membrane</keyword>
<comment type="subcellular location">
    <subcellularLocation>
        <location evidence="1">Membrane</location>
        <topology evidence="1">Multi-pass membrane protein</topology>
    </subcellularLocation>
</comment>
<name>A0A6G1I3T6_9PEZI</name>
<feature type="transmembrane region" description="Helical" evidence="5">
    <location>
        <begin position="313"/>
        <end position="336"/>
    </location>
</feature>
<evidence type="ECO:0000256" key="5">
    <source>
        <dbReference type="SAM" id="Phobius"/>
    </source>
</evidence>
<sequence length="523" mass="56832">MGLGVLEDRHMEMPPGTTRLADKLDHGAEAVQLKRSGDIILVPQPSDDPNDPLNWYSPNGPNWTKNVIMIILGISVAVTTSLGPMITPGLHLLSTRYHVSADEVDSLMLGALQFCIGFTTFFTAAGATIWGKRPFFVISALVLLATCAWGYTATTWRSLVAMRFIQGMASAPLETLVTASVADLFFVHERGSRLAIWGMMVHGGVGIGQVISGFIIQALGVQATFGVCALWFLVLAPLIFGLVFETTYMRKRGEWEPAAGTEMQQLPEKTGKLPLPDEKEPHRARLRLWRGRLSADSYWKAVVKPVPLICYPAIAYSAVVHGSFFVWLVVMGLLSLQVFTAPPYNLSPAQIGLTNIPHVVVALVCSPIAGVLSDWVAKSMARRNAGVFEPEFRLPLMAIATPFATLGFLGFGLAVERRASLPVILVFQNLQAVSVPFASQAALTYLLDCHPRDTNQAFVTVGFVKAVLMFLATSRVAGWYAGVGPWGVMVVCAVANAGVSVLTVPVYVFGKRWRSKVSFFFCA</sequence>
<feature type="transmembrane region" description="Helical" evidence="5">
    <location>
        <begin position="458"/>
        <end position="480"/>
    </location>
</feature>
<reference evidence="6" key="1">
    <citation type="journal article" date="2020" name="Stud. Mycol.">
        <title>101 Dothideomycetes genomes: a test case for predicting lifestyles and emergence of pathogens.</title>
        <authorList>
            <person name="Haridas S."/>
            <person name="Albert R."/>
            <person name="Binder M."/>
            <person name="Bloem J."/>
            <person name="Labutti K."/>
            <person name="Salamov A."/>
            <person name="Andreopoulos B."/>
            <person name="Baker S."/>
            <person name="Barry K."/>
            <person name="Bills G."/>
            <person name="Bluhm B."/>
            <person name="Cannon C."/>
            <person name="Castanera R."/>
            <person name="Culley D."/>
            <person name="Daum C."/>
            <person name="Ezra D."/>
            <person name="Gonzalez J."/>
            <person name="Henrissat B."/>
            <person name="Kuo A."/>
            <person name="Liang C."/>
            <person name="Lipzen A."/>
            <person name="Lutzoni F."/>
            <person name="Magnuson J."/>
            <person name="Mondo S."/>
            <person name="Nolan M."/>
            <person name="Ohm R."/>
            <person name="Pangilinan J."/>
            <person name="Park H.-J."/>
            <person name="Ramirez L."/>
            <person name="Alfaro M."/>
            <person name="Sun H."/>
            <person name="Tritt A."/>
            <person name="Yoshinaga Y."/>
            <person name="Zwiers L.-H."/>
            <person name="Turgeon B."/>
            <person name="Goodwin S."/>
            <person name="Spatafora J."/>
            <person name="Crous P."/>
            <person name="Grigoriev I."/>
        </authorList>
    </citation>
    <scope>NUCLEOTIDE SEQUENCE</scope>
    <source>
        <strain evidence="6">CBS 262.69</strain>
    </source>
</reference>
<feature type="transmembrane region" description="Helical" evidence="5">
    <location>
        <begin position="222"/>
        <end position="244"/>
    </location>
</feature>
<feature type="transmembrane region" description="Helical" evidence="5">
    <location>
        <begin position="194"/>
        <end position="216"/>
    </location>
</feature>
<dbReference type="EMBL" id="ML996690">
    <property type="protein sequence ID" value="KAF2402950.1"/>
    <property type="molecule type" value="Genomic_DNA"/>
</dbReference>
<dbReference type="OrthoDB" id="2585655at2759"/>
<dbReference type="SUPFAM" id="SSF103473">
    <property type="entry name" value="MFS general substrate transporter"/>
    <property type="match status" value="1"/>
</dbReference>
<evidence type="ECO:0000313" key="7">
    <source>
        <dbReference type="Proteomes" id="UP000799640"/>
    </source>
</evidence>
<proteinExistence type="predicted"/>
<dbReference type="PANTHER" id="PTHR23502">
    <property type="entry name" value="MAJOR FACILITATOR SUPERFAMILY"/>
    <property type="match status" value="1"/>
</dbReference>
<evidence type="ECO:0000256" key="2">
    <source>
        <dbReference type="ARBA" id="ARBA00022692"/>
    </source>
</evidence>
<dbReference type="AlphaFoldDB" id="A0A6G1I3T6"/>
<evidence type="ECO:0000256" key="1">
    <source>
        <dbReference type="ARBA" id="ARBA00004141"/>
    </source>
</evidence>
<feature type="transmembrane region" description="Helical" evidence="5">
    <location>
        <begin position="421"/>
        <end position="446"/>
    </location>
</feature>